<proteinExistence type="predicted"/>
<name>A0ABN7UNG4_GIGMA</name>
<organism evidence="1 2">
    <name type="scientific">Gigaspora margarita</name>
    <dbReference type="NCBI Taxonomy" id="4874"/>
    <lineage>
        <taxon>Eukaryota</taxon>
        <taxon>Fungi</taxon>
        <taxon>Fungi incertae sedis</taxon>
        <taxon>Mucoromycota</taxon>
        <taxon>Glomeromycotina</taxon>
        <taxon>Glomeromycetes</taxon>
        <taxon>Diversisporales</taxon>
        <taxon>Gigasporaceae</taxon>
        <taxon>Gigaspora</taxon>
    </lineage>
</organism>
<gene>
    <name evidence="1" type="ORF">GMARGA_LOCUS8626</name>
</gene>
<feature type="non-terminal residue" evidence="1">
    <location>
        <position position="1"/>
    </location>
</feature>
<reference evidence="1 2" key="1">
    <citation type="submission" date="2021-06" db="EMBL/GenBank/DDBJ databases">
        <authorList>
            <person name="Kallberg Y."/>
            <person name="Tangrot J."/>
            <person name="Rosling A."/>
        </authorList>
    </citation>
    <scope>NUCLEOTIDE SEQUENCE [LARGE SCALE GENOMIC DNA]</scope>
    <source>
        <strain evidence="1 2">120-4 pot B 10/14</strain>
    </source>
</reference>
<dbReference type="EMBL" id="CAJVQB010004474">
    <property type="protein sequence ID" value="CAG8636741.1"/>
    <property type="molecule type" value="Genomic_DNA"/>
</dbReference>
<dbReference type="Proteomes" id="UP000789901">
    <property type="component" value="Unassembled WGS sequence"/>
</dbReference>
<keyword evidence="2" id="KW-1185">Reference proteome</keyword>
<accession>A0ABN7UNG4</accession>
<comment type="caution">
    <text evidence="1">The sequence shown here is derived from an EMBL/GenBank/DDBJ whole genome shotgun (WGS) entry which is preliminary data.</text>
</comment>
<protein>
    <submittedName>
        <fullName evidence="1">44618_t:CDS:1</fullName>
    </submittedName>
</protein>
<evidence type="ECO:0000313" key="1">
    <source>
        <dbReference type="EMBL" id="CAG8636741.1"/>
    </source>
</evidence>
<sequence length="59" mass="6567">TGCAVLLLTDTFSNSDFSAELKVLGLCSQIEVLMLDNWVNAINFWAKAVIEIFLNYITP</sequence>
<evidence type="ECO:0000313" key="2">
    <source>
        <dbReference type="Proteomes" id="UP000789901"/>
    </source>
</evidence>